<evidence type="ECO:0000256" key="2">
    <source>
        <dbReference type="ARBA" id="ARBA00022963"/>
    </source>
</evidence>
<dbReference type="AlphaFoldDB" id="A0A226BXX6"/>
<evidence type="ECO:0000256" key="1">
    <source>
        <dbReference type="ARBA" id="ARBA00022801"/>
    </source>
</evidence>
<keyword evidence="1 4" id="KW-0378">Hydrolase</keyword>
<dbReference type="CDD" id="cd07209">
    <property type="entry name" value="Pat_hypo_Ecoli_Z1214_like"/>
    <property type="match status" value="1"/>
</dbReference>
<feature type="short sequence motif" description="GXGXXG" evidence="4">
    <location>
        <begin position="8"/>
        <end position="13"/>
    </location>
</feature>
<comment type="caution">
    <text evidence="6">The sequence shown here is derived from an EMBL/GenBank/DDBJ whole genome shotgun (WGS) entry which is preliminary data.</text>
</comment>
<accession>A0A226BXX6</accession>
<organism evidence="6 7">
    <name type="scientific">Natranaerobius trueperi</name>
    <dbReference type="NCBI Taxonomy" id="759412"/>
    <lineage>
        <taxon>Bacteria</taxon>
        <taxon>Bacillati</taxon>
        <taxon>Bacillota</taxon>
        <taxon>Clostridia</taxon>
        <taxon>Natranaerobiales</taxon>
        <taxon>Natranaerobiaceae</taxon>
        <taxon>Natranaerobius</taxon>
    </lineage>
</organism>
<evidence type="ECO:0000259" key="5">
    <source>
        <dbReference type="PROSITE" id="PS51635"/>
    </source>
</evidence>
<dbReference type="Pfam" id="PF01734">
    <property type="entry name" value="Patatin"/>
    <property type="match status" value="1"/>
</dbReference>
<feature type="short sequence motif" description="GXSXG" evidence="4">
    <location>
        <begin position="35"/>
        <end position="39"/>
    </location>
</feature>
<keyword evidence="7" id="KW-1185">Reference proteome</keyword>
<dbReference type="Proteomes" id="UP000214588">
    <property type="component" value="Unassembled WGS sequence"/>
</dbReference>
<dbReference type="GO" id="GO:0016042">
    <property type="term" value="P:lipid catabolic process"/>
    <property type="evidence" value="ECO:0007669"/>
    <property type="project" value="UniProtKB-UniRule"/>
</dbReference>
<sequence length="396" mass="45032">MLGLALEGGGSRGAFHMGAIKALLEEGYNFSGVSGTSIGAINGAILAQGDFELGYEWWKKIDNSFLFDLEESQVQKLMNKQIDKEAISYFSSKLRDIIENRGIDTKNMRETVESVIDEEKIHNSTMDFGVVTISISDFKPLELYKEDIPLGKMVDYLMASANFPVFKSEPIEGKVFLDGAFYDNCPINMLVRKGCTEIIAIRTLGMGVVRKVEDENVKITNIMPSEDLGRILNFDNDLIQTKLKMGYYDAKRTINDLKGSKYYIKPINDKLFFESLLSIPDETIYELAKILDLSQIEPKRLLFEKVFPELCSLLDLSLDATYQDIIINVLEYAAEQREIEKYKIYDLKSFIEELKQADFKEHDTELTSKNLLTALFAKKSILQKIGDEFLRALPDE</sequence>
<feature type="domain" description="PNPLA" evidence="5">
    <location>
        <begin position="4"/>
        <end position="191"/>
    </location>
</feature>
<name>A0A226BXX6_9FIRM</name>
<dbReference type="RefSeq" id="WP_089023485.1">
    <property type="nucleotide sequence ID" value="NZ_NIQC01000011.1"/>
</dbReference>
<dbReference type="SUPFAM" id="SSF52151">
    <property type="entry name" value="FabD/lysophospholipase-like"/>
    <property type="match status" value="1"/>
</dbReference>
<dbReference type="Gene3D" id="3.40.1090.10">
    <property type="entry name" value="Cytosolic phospholipase A2 catalytic domain"/>
    <property type="match status" value="2"/>
</dbReference>
<dbReference type="InterPro" id="IPR050301">
    <property type="entry name" value="NTE"/>
</dbReference>
<dbReference type="InterPro" id="IPR016035">
    <property type="entry name" value="Acyl_Trfase/lysoPLipase"/>
</dbReference>
<keyword evidence="2 4" id="KW-0442">Lipid degradation</keyword>
<dbReference type="OrthoDB" id="9770965at2"/>
<proteinExistence type="predicted"/>
<dbReference type="GO" id="GO:0016787">
    <property type="term" value="F:hydrolase activity"/>
    <property type="evidence" value="ECO:0007669"/>
    <property type="project" value="UniProtKB-UniRule"/>
</dbReference>
<evidence type="ECO:0000256" key="3">
    <source>
        <dbReference type="ARBA" id="ARBA00023098"/>
    </source>
</evidence>
<dbReference type="EMBL" id="NIQC01000011">
    <property type="protein sequence ID" value="OWZ83878.1"/>
    <property type="molecule type" value="Genomic_DNA"/>
</dbReference>
<gene>
    <name evidence="6" type="ORF">CDO51_06490</name>
</gene>
<evidence type="ECO:0000256" key="4">
    <source>
        <dbReference type="PROSITE-ProRule" id="PRU01161"/>
    </source>
</evidence>
<keyword evidence="3 4" id="KW-0443">Lipid metabolism</keyword>
<reference evidence="6 7" key="1">
    <citation type="submission" date="2017-06" db="EMBL/GenBank/DDBJ databases">
        <title>Draft Genome Sequence of Natranaerobius trueperi halophilic, alkalithermophilic bacteria from soda lakes.</title>
        <authorList>
            <person name="Zhao B."/>
        </authorList>
    </citation>
    <scope>NUCLEOTIDE SEQUENCE [LARGE SCALE GENOMIC DNA]</scope>
    <source>
        <strain evidence="6 7">DSM 18760</strain>
    </source>
</reference>
<evidence type="ECO:0000313" key="7">
    <source>
        <dbReference type="Proteomes" id="UP000214588"/>
    </source>
</evidence>
<dbReference type="PANTHER" id="PTHR14226:SF57">
    <property type="entry name" value="BLR7027 PROTEIN"/>
    <property type="match status" value="1"/>
</dbReference>
<dbReference type="PANTHER" id="PTHR14226">
    <property type="entry name" value="NEUROPATHY TARGET ESTERASE/SWISS CHEESE D.MELANOGASTER"/>
    <property type="match status" value="1"/>
</dbReference>
<feature type="active site" description="Proton acceptor" evidence="4">
    <location>
        <position position="178"/>
    </location>
</feature>
<evidence type="ECO:0000313" key="6">
    <source>
        <dbReference type="EMBL" id="OWZ83878.1"/>
    </source>
</evidence>
<dbReference type="PROSITE" id="PS51635">
    <property type="entry name" value="PNPLA"/>
    <property type="match status" value="1"/>
</dbReference>
<feature type="active site" description="Nucleophile" evidence="4">
    <location>
        <position position="37"/>
    </location>
</feature>
<dbReference type="InterPro" id="IPR002641">
    <property type="entry name" value="PNPLA_dom"/>
</dbReference>
<feature type="short sequence motif" description="DGA/G" evidence="4">
    <location>
        <begin position="178"/>
        <end position="180"/>
    </location>
</feature>
<protein>
    <submittedName>
        <fullName evidence="6">Patatin</fullName>
    </submittedName>
</protein>